<evidence type="ECO:0000256" key="5">
    <source>
        <dbReference type="ARBA" id="ARBA00022946"/>
    </source>
</evidence>
<keyword evidence="6" id="KW-0238">DNA-binding</keyword>
<evidence type="ECO:0000313" key="12">
    <source>
        <dbReference type="Proteomes" id="UP001182556"/>
    </source>
</evidence>
<name>A0AAD9CU25_PAPLA</name>
<accession>A0AAD9CU25</accession>
<feature type="compositionally biased region" description="Low complexity" evidence="10">
    <location>
        <begin position="16"/>
        <end position="38"/>
    </location>
</feature>
<keyword evidence="7" id="KW-0496">Mitochondrion</keyword>
<evidence type="ECO:0000256" key="2">
    <source>
        <dbReference type="ARBA" id="ARBA00007053"/>
    </source>
</evidence>
<evidence type="ECO:0000256" key="3">
    <source>
        <dbReference type="ARBA" id="ARBA00013628"/>
    </source>
</evidence>
<organism evidence="11 12">
    <name type="scientific">Papiliotrema laurentii</name>
    <name type="common">Cryptococcus laurentii</name>
    <dbReference type="NCBI Taxonomy" id="5418"/>
    <lineage>
        <taxon>Eukaryota</taxon>
        <taxon>Fungi</taxon>
        <taxon>Dikarya</taxon>
        <taxon>Basidiomycota</taxon>
        <taxon>Agaricomycotina</taxon>
        <taxon>Tremellomycetes</taxon>
        <taxon>Tremellales</taxon>
        <taxon>Rhynchogastremaceae</taxon>
        <taxon>Papiliotrema</taxon>
    </lineage>
</organism>
<evidence type="ECO:0000256" key="6">
    <source>
        <dbReference type="ARBA" id="ARBA00023125"/>
    </source>
</evidence>
<dbReference type="EMBL" id="JAODAN010000009">
    <property type="protein sequence ID" value="KAK1922142.1"/>
    <property type="molecule type" value="Genomic_DNA"/>
</dbReference>
<evidence type="ECO:0000256" key="10">
    <source>
        <dbReference type="SAM" id="MobiDB-lite"/>
    </source>
</evidence>
<feature type="region of interest" description="Disordered" evidence="10">
    <location>
        <begin position="1"/>
        <end position="162"/>
    </location>
</feature>
<dbReference type="Pfam" id="PF06420">
    <property type="entry name" value="Mgm101p"/>
    <property type="match status" value="1"/>
</dbReference>
<evidence type="ECO:0000313" key="11">
    <source>
        <dbReference type="EMBL" id="KAK1922142.1"/>
    </source>
</evidence>
<comment type="caution">
    <text evidence="11">The sequence shown here is derived from an EMBL/GenBank/DDBJ whole genome shotgun (WGS) entry which is preliminary data.</text>
</comment>
<dbReference type="PANTHER" id="PTHR31404">
    <property type="entry name" value="MITOCHONDRIAL GENOME MAINTENANCE PROTEIN MGM101"/>
    <property type="match status" value="1"/>
</dbReference>
<feature type="compositionally biased region" description="Low complexity" evidence="10">
    <location>
        <begin position="46"/>
        <end position="57"/>
    </location>
</feature>
<reference evidence="11" key="1">
    <citation type="submission" date="2023-02" db="EMBL/GenBank/DDBJ databases">
        <title>Identification and recombinant expression of a fungal hydrolase from Papiliotrema laurentii that hydrolyzes apple cutin and clears colloidal polyester polyurethane.</title>
        <authorList>
            <consortium name="DOE Joint Genome Institute"/>
            <person name="Roman V.A."/>
            <person name="Bojanowski C."/>
            <person name="Crable B.R."/>
            <person name="Wagner D.N."/>
            <person name="Hung C.S."/>
            <person name="Nadeau L.J."/>
            <person name="Schratz L."/>
            <person name="Haridas S."/>
            <person name="Pangilinan J."/>
            <person name="Lipzen A."/>
            <person name="Na H."/>
            <person name="Yan M."/>
            <person name="Ng V."/>
            <person name="Grigoriev I.V."/>
            <person name="Spatafora J.W."/>
            <person name="Barlow D."/>
            <person name="Biffinger J."/>
            <person name="Kelley-Loughnane N."/>
            <person name="Varaljay V.A."/>
            <person name="Crookes-Goodson W.J."/>
        </authorList>
    </citation>
    <scope>NUCLEOTIDE SEQUENCE</scope>
    <source>
        <strain evidence="11">5307AH</strain>
    </source>
</reference>
<comment type="subcellular location">
    <subcellularLocation>
        <location evidence="1">Mitochondrion matrix</location>
        <location evidence="1">Mitochondrion nucleoid</location>
    </subcellularLocation>
</comment>
<sequence length="326" mass="35001">MSLFRPQQAASRLPHSLSAARGAATSSASAATRKPTSTYTRKPFNSSSTPSASAATARRVSLPSHVPKTPLSSSSTVSAPPPPPSFDDILPPSPSASSARSTTPPPPAATPSYSASVGGPIEGMSIPPPPLQSFPDESYRSLPEATGSPPGEPLGDWNTSFSGLSFQPFPPEVAKVLMRDLEPGEIEVKPDGILFMPEIRYRKRLNEAFGPGGWGMAPRGESHITDRQVSREWGLVCLGRLVSVTRGESDYFDKTGINKAHESAKSNALMRCCKDLGIAAELWDPTFIRKYKAEHVIGVWAQNKGGSKKKLFRKKSDPKFDGAWKE</sequence>
<protein>
    <recommendedName>
        <fullName evidence="3">Mitochondrial genome maintenance protein MGM101</fullName>
    </recommendedName>
</protein>
<proteinExistence type="inferred from homology"/>
<dbReference type="InterPro" id="IPR009446">
    <property type="entry name" value="Mgm101"/>
</dbReference>
<evidence type="ECO:0000256" key="9">
    <source>
        <dbReference type="ARBA" id="ARBA00023271"/>
    </source>
</evidence>
<comment type="similarity">
    <text evidence="2">Belongs to the MGM101 family.</text>
</comment>
<keyword evidence="5" id="KW-0809">Transit peptide</keyword>
<evidence type="ECO:0000256" key="8">
    <source>
        <dbReference type="ARBA" id="ARBA00023204"/>
    </source>
</evidence>
<dbReference type="AlphaFoldDB" id="A0AAD9CU25"/>
<dbReference type="Proteomes" id="UP001182556">
    <property type="component" value="Unassembled WGS sequence"/>
</dbReference>
<feature type="compositionally biased region" description="Low complexity" evidence="10">
    <location>
        <begin position="66"/>
        <end position="78"/>
    </location>
</feature>
<feature type="compositionally biased region" description="Low complexity" evidence="10">
    <location>
        <begin position="86"/>
        <end position="102"/>
    </location>
</feature>
<gene>
    <name evidence="11" type="ORF">DB88DRAFT_512576</name>
</gene>
<dbReference type="GO" id="GO:0000725">
    <property type="term" value="P:recombinational repair"/>
    <property type="evidence" value="ECO:0007669"/>
    <property type="project" value="TreeGrafter"/>
</dbReference>
<keyword evidence="9" id="KW-1135">Mitochondrion nucleoid</keyword>
<evidence type="ECO:0000256" key="1">
    <source>
        <dbReference type="ARBA" id="ARBA00004436"/>
    </source>
</evidence>
<keyword evidence="8" id="KW-0234">DNA repair</keyword>
<dbReference type="GO" id="GO:0000262">
    <property type="term" value="C:mitochondrial chromosome"/>
    <property type="evidence" value="ECO:0007669"/>
    <property type="project" value="InterPro"/>
</dbReference>
<dbReference type="GO" id="GO:0003697">
    <property type="term" value="F:single-stranded DNA binding"/>
    <property type="evidence" value="ECO:0007669"/>
    <property type="project" value="InterPro"/>
</dbReference>
<evidence type="ECO:0000256" key="7">
    <source>
        <dbReference type="ARBA" id="ARBA00023128"/>
    </source>
</evidence>
<dbReference type="GO" id="GO:0036297">
    <property type="term" value="P:interstrand cross-link repair"/>
    <property type="evidence" value="ECO:0007669"/>
    <property type="project" value="TreeGrafter"/>
</dbReference>
<keyword evidence="12" id="KW-1185">Reference proteome</keyword>
<evidence type="ECO:0000256" key="4">
    <source>
        <dbReference type="ARBA" id="ARBA00022763"/>
    </source>
</evidence>
<keyword evidence="4" id="KW-0227">DNA damage</keyword>
<dbReference type="PANTHER" id="PTHR31404:SF0">
    <property type="entry name" value="MITOCHONDRIAL GENOME MAINTENANCE PROTEIN MGM101"/>
    <property type="match status" value="1"/>
</dbReference>